<feature type="domain" description="Rhamnogalacturonan lyase family 11 C-terminal" evidence="3">
    <location>
        <begin position="354"/>
        <end position="758"/>
    </location>
</feature>
<feature type="signal peptide" evidence="1">
    <location>
        <begin position="1"/>
        <end position="30"/>
    </location>
</feature>
<dbReference type="InterPro" id="IPR049366">
    <property type="entry name" value="RGL11_C"/>
</dbReference>
<protein>
    <recommendedName>
        <fullName evidence="6">Rhamnogalacturonan I lyase beta-sheet domain-containing protein</fullName>
    </recommendedName>
</protein>
<dbReference type="RefSeq" id="WP_184996024.1">
    <property type="nucleotide sequence ID" value="NZ_BOMK01000003.1"/>
</dbReference>
<feature type="domain" description="Rhamnogalacturonan I lyase beta-sheet" evidence="2">
    <location>
        <begin position="41"/>
        <end position="130"/>
    </location>
</feature>
<evidence type="ECO:0000259" key="2">
    <source>
        <dbReference type="Pfam" id="PF18370"/>
    </source>
</evidence>
<sequence length="766" mass="83770">MSPRKTRLVKTCVAAAAVVGLVLAGQDVQASPRPAPPGPALERLDRGLVAARTAEGNFVSWRLLGQEATGASATGVTGANFNLYRDGRRIATVTDSTNYLDAAGTATSKYQVAAVCDGHEGPRGKAVVPWTGGGRYDLPLRKPADGVTPVGEAYTYSANDLSVGDVDGDGQYEYIVKWDPSNSKDVSQVGYTGNVFVDTYRIDGTLLYRIDLGVNVRAGAHYAQFPVYDFDGDGRAEMMIKTAPGTKIIRYGGDGAVLSEKYITMPKDDVLAGYRNTDDYRLSAAGYHRHIVDMFRGWDRHPEVVAGHWPATLEQAFGIEPRYPYPLSETDATELADYFMDVYAPSRSARNVLRAFQGFIVDGPEYLTVFEGLSGRELQTIHYKPGRHDDGLMWGDYAMARIEPGNRVDRFLSGVAYLDGRNPSVIFARGYYTRTTLVAYRWNGRRLVENWFVDSGWTPMTNPFNDGPHGRDGTSPKWGTITTQGDHSLSVADVDADGKQEIIYGSATLDDNGDVLYSSFDVLPEGSAAPGQNVRLGHGDAMHVTDIDPDRPGLEIFTAHEGATFAPYGMAMRDARTGQVLFGKYSGRDTGRAMIGDVLPEQRGIESWASLPGGTDSLGLYTVKGEVIGTTIPGTNQSIRWSGDLTTQILNGALEVTPTIDDWKRGRLLTAEGTRANNGTKGNAGLIADIFGDWREELLMRTTDSSAIRIYLSTELTGHKLYTLMHDPQYRVEVARQQTTYNQPAYPSFYLATDTDWAKVPLPGRR</sequence>
<dbReference type="Gene3D" id="2.60.40.10">
    <property type="entry name" value="Immunoglobulins"/>
    <property type="match status" value="1"/>
</dbReference>
<dbReference type="Pfam" id="PF18370">
    <property type="entry name" value="RGI_lyase"/>
    <property type="match status" value="1"/>
</dbReference>
<dbReference type="Pfam" id="PF21348">
    <property type="entry name" value="RGL11_C"/>
    <property type="match status" value="2"/>
</dbReference>
<feature type="domain" description="Rhamnogalacturonan lyase family 11 C-terminal" evidence="3">
    <location>
        <begin position="137"/>
        <end position="258"/>
    </location>
</feature>
<reference evidence="4 5" key="1">
    <citation type="submission" date="2020-08" db="EMBL/GenBank/DDBJ databases">
        <title>Sequencing the genomes of 1000 actinobacteria strains.</title>
        <authorList>
            <person name="Klenk H.-P."/>
        </authorList>
    </citation>
    <scope>NUCLEOTIDE SEQUENCE [LARGE SCALE GENOMIC DNA]</scope>
    <source>
        <strain evidence="4 5">DSM 43149</strain>
    </source>
</reference>
<dbReference type="EMBL" id="JACHNH010000001">
    <property type="protein sequence ID" value="MBB4764889.1"/>
    <property type="molecule type" value="Genomic_DNA"/>
</dbReference>
<evidence type="ECO:0008006" key="6">
    <source>
        <dbReference type="Google" id="ProtNLM"/>
    </source>
</evidence>
<dbReference type="CDD" id="cd10318">
    <property type="entry name" value="RGL11"/>
    <property type="match status" value="1"/>
</dbReference>
<dbReference type="InterPro" id="IPR034641">
    <property type="entry name" value="RGL11"/>
</dbReference>
<evidence type="ECO:0000313" key="4">
    <source>
        <dbReference type="EMBL" id="MBB4764889.1"/>
    </source>
</evidence>
<dbReference type="SUPFAM" id="SSF69318">
    <property type="entry name" value="Integrin alpha N-terminal domain"/>
    <property type="match status" value="1"/>
</dbReference>
<evidence type="ECO:0000259" key="3">
    <source>
        <dbReference type="Pfam" id="PF21348"/>
    </source>
</evidence>
<feature type="chain" id="PRO_5031104757" description="Rhamnogalacturonan I lyase beta-sheet domain-containing protein" evidence="1">
    <location>
        <begin position="31"/>
        <end position="766"/>
    </location>
</feature>
<evidence type="ECO:0000313" key="5">
    <source>
        <dbReference type="Proteomes" id="UP000578112"/>
    </source>
</evidence>
<dbReference type="AlphaFoldDB" id="A0A7W7I1X5"/>
<dbReference type="InterPro" id="IPR028994">
    <property type="entry name" value="Integrin_alpha_N"/>
</dbReference>
<dbReference type="GO" id="GO:0005975">
    <property type="term" value="P:carbohydrate metabolic process"/>
    <property type="evidence" value="ECO:0007669"/>
    <property type="project" value="UniProtKB-ARBA"/>
</dbReference>
<comment type="caution">
    <text evidence="4">The sequence shown here is derived from an EMBL/GenBank/DDBJ whole genome shotgun (WGS) entry which is preliminary data.</text>
</comment>
<accession>A0A7W7I1X5</accession>
<dbReference type="Proteomes" id="UP000578112">
    <property type="component" value="Unassembled WGS sequence"/>
</dbReference>
<dbReference type="InterPro" id="IPR041624">
    <property type="entry name" value="RGI_lyase"/>
</dbReference>
<proteinExistence type="predicted"/>
<dbReference type="PANTHER" id="PTHR43118">
    <property type="entry name" value="RHAMNOGALACTURONAN LYASE (EUROFUNG)"/>
    <property type="match status" value="1"/>
</dbReference>
<keyword evidence="1" id="KW-0732">Signal</keyword>
<dbReference type="PANTHER" id="PTHR43118:SF1">
    <property type="entry name" value="RHAMNOGALACTURONAN LYASE (EUROFUNG)"/>
    <property type="match status" value="1"/>
</dbReference>
<dbReference type="InterPro" id="IPR013783">
    <property type="entry name" value="Ig-like_fold"/>
</dbReference>
<organism evidence="4 5">
    <name type="scientific">Actinoplanes digitatis</name>
    <dbReference type="NCBI Taxonomy" id="1868"/>
    <lineage>
        <taxon>Bacteria</taxon>
        <taxon>Bacillati</taxon>
        <taxon>Actinomycetota</taxon>
        <taxon>Actinomycetes</taxon>
        <taxon>Micromonosporales</taxon>
        <taxon>Micromonosporaceae</taxon>
        <taxon>Actinoplanes</taxon>
    </lineage>
</organism>
<name>A0A7W7I1X5_9ACTN</name>
<evidence type="ECO:0000256" key="1">
    <source>
        <dbReference type="SAM" id="SignalP"/>
    </source>
</evidence>
<keyword evidence="5" id="KW-1185">Reference proteome</keyword>
<gene>
    <name evidence="4" type="ORF">BJ971_005445</name>
</gene>